<proteinExistence type="predicted"/>
<evidence type="ECO:0000313" key="1">
    <source>
        <dbReference type="EMBL" id="TGJ74710.1"/>
    </source>
</evidence>
<gene>
    <name evidence="1" type="ORF">EYR41_001681</name>
</gene>
<evidence type="ECO:0000313" key="2">
    <source>
        <dbReference type="Proteomes" id="UP000297595"/>
    </source>
</evidence>
<accession>A0A7C8KAL7</accession>
<name>A0A7C8KAL7_ORBOL</name>
<dbReference type="Proteomes" id="UP000297595">
    <property type="component" value="Unassembled WGS sequence"/>
</dbReference>
<dbReference type="EMBL" id="SOZJ01000001">
    <property type="protein sequence ID" value="TGJ74710.1"/>
    <property type="molecule type" value="Genomic_DNA"/>
</dbReference>
<organism evidence="1 2">
    <name type="scientific">Orbilia oligospora</name>
    <name type="common">Nematode-trapping fungus</name>
    <name type="synonym">Arthrobotrys oligospora</name>
    <dbReference type="NCBI Taxonomy" id="2813651"/>
    <lineage>
        <taxon>Eukaryota</taxon>
        <taxon>Fungi</taxon>
        <taxon>Dikarya</taxon>
        <taxon>Ascomycota</taxon>
        <taxon>Pezizomycotina</taxon>
        <taxon>Orbiliomycetes</taxon>
        <taxon>Orbiliales</taxon>
        <taxon>Orbiliaceae</taxon>
        <taxon>Orbilia</taxon>
    </lineage>
</organism>
<reference evidence="1 2" key="1">
    <citation type="submission" date="2019-03" db="EMBL/GenBank/DDBJ databases">
        <title>Nematode-trapping fungi genome.</title>
        <authorList>
            <person name="Vidal-Diez De Ulzurrun G."/>
        </authorList>
    </citation>
    <scope>NUCLEOTIDE SEQUENCE [LARGE SCALE GENOMIC DNA]</scope>
    <source>
        <strain evidence="1 2">TWF154</strain>
    </source>
</reference>
<sequence>MNTTFRVGPSSTETLDEYLAKTRVSDVTITNNRNASIDLPPKPLQRFFLRTLLLIVAPITVTGLYLAVWLYFMVFDEGDLKYANIDHQWIFYAWFAVATFGLNWSKDGLAGIEVAMLRTPYWQARNDTVLMMHMQNHWGGPAGWIHWALHVKSRGKLYFPKLFTLLSFVSVLIVIGLPLSGLTLNITEGFVASSTSPLVIGRMKENFYDRKSDDLLDSLLKSWIIGSFPIVPGYGILYTPKNVSRSDYENLDKFPNTLPLTKSIPEIFLAPQAEYPIAGRPWGLRATYNCSIVEDISTFTILNERPLAFLNLQELNYTFKKDSRALKTPSGGSITPFFTSANFGPSMYLNTYAEIGRIEDRPDKDVNYISYWGEVHNGSDIYYNNHKGVLEYALWQIRRQSSYNETEYRPSYKFNETLEPTIKGMSRPTFQHANGTWVRNTTFFRINTKSATDGPIDGTADLGEYFGSREFPYGNSTPNIISVMDPIGVRCEYTSAVGTAKLEPETSSFSSFVPEPPFSDITLQRNTPLGYSAVEVLGGTIDGIFTSTGSPPPVTISNTELYESFVQPRVLLKSIMLFFGLDALHLMYDSANGFEGGWRNENLTSSTKGNIITPGVVPPSILLIFFVPWTIISLILAASYGFRPRLSDKLNFHSIVQLREELEDRPAVMI</sequence>
<dbReference type="AlphaFoldDB" id="A0A7C8KAL7"/>
<comment type="caution">
    <text evidence="1">The sequence shown here is derived from an EMBL/GenBank/DDBJ whole genome shotgun (WGS) entry which is preliminary data.</text>
</comment>
<protein>
    <submittedName>
        <fullName evidence="1">Uncharacterized protein</fullName>
    </submittedName>
</protein>